<organism evidence="1 2">
    <name type="scientific">Dissostichus eleginoides</name>
    <name type="common">Patagonian toothfish</name>
    <name type="synonym">Dissostichus amissus</name>
    <dbReference type="NCBI Taxonomy" id="100907"/>
    <lineage>
        <taxon>Eukaryota</taxon>
        <taxon>Metazoa</taxon>
        <taxon>Chordata</taxon>
        <taxon>Craniata</taxon>
        <taxon>Vertebrata</taxon>
        <taxon>Euteleostomi</taxon>
        <taxon>Actinopterygii</taxon>
        <taxon>Neopterygii</taxon>
        <taxon>Teleostei</taxon>
        <taxon>Neoteleostei</taxon>
        <taxon>Acanthomorphata</taxon>
        <taxon>Eupercaria</taxon>
        <taxon>Perciformes</taxon>
        <taxon>Notothenioidei</taxon>
        <taxon>Nototheniidae</taxon>
        <taxon>Dissostichus</taxon>
    </lineage>
</organism>
<evidence type="ECO:0000313" key="1">
    <source>
        <dbReference type="EMBL" id="KAK1906290.1"/>
    </source>
</evidence>
<gene>
    <name evidence="1" type="ORF">KUDE01_008691</name>
</gene>
<dbReference type="EMBL" id="JASDAP010000001">
    <property type="protein sequence ID" value="KAK1906290.1"/>
    <property type="molecule type" value="Genomic_DNA"/>
</dbReference>
<accession>A0AAD9FP37</accession>
<comment type="caution">
    <text evidence="1">The sequence shown here is derived from an EMBL/GenBank/DDBJ whole genome shotgun (WGS) entry which is preliminary data.</text>
</comment>
<reference evidence="1" key="1">
    <citation type="submission" date="2023-04" db="EMBL/GenBank/DDBJ databases">
        <title>Chromosome-level genome of Chaenocephalus aceratus.</title>
        <authorList>
            <person name="Park H."/>
        </authorList>
    </citation>
    <scope>NUCLEOTIDE SEQUENCE</scope>
    <source>
        <strain evidence="1">DE</strain>
        <tissue evidence="1">Muscle</tissue>
    </source>
</reference>
<protein>
    <submittedName>
        <fullName evidence="1">EPM2A-interacting protein 1</fullName>
    </submittedName>
</protein>
<name>A0AAD9FP37_DISEL</name>
<dbReference type="PANTHER" id="PTHR45913:SF21">
    <property type="entry name" value="DUF4371 DOMAIN-CONTAINING PROTEIN"/>
    <property type="match status" value="1"/>
</dbReference>
<dbReference type="Proteomes" id="UP001228049">
    <property type="component" value="Unassembled WGS sequence"/>
</dbReference>
<dbReference type="AlphaFoldDB" id="A0AAD9FP37"/>
<proteinExistence type="predicted"/>
<keyword evidence="2" id="KW-1185">Reference proteome</keyword>
<dbReference type="PANTHER" id="PTHR45913">
    <property type="entry name" value="EPM2A-INTERACTING PROTEIN 1"/>
    <property type="match status" value="1"/>
</dbReference>
<sequence length="179" mass="20380">MQAELQRQSKDVKQLDSTRYEEQVQSILTEFERRFTDFSSIEPIAGYLCFPFGGSMDVDEIVSKVNSLLDLDSSAVENEMLTLSNDIDIKSSTTPGTSGQFWNLLLEQKYPNLRRCALNLTALFWSTYLSAFSHMKIIKSKYRSTMTDDHLVACIRLVTSSYCPDYEKLAASSQCQKSH</sequence>
<evidence type="ECO:0000313" key="2">
    <source>
        <dbReference type="Proteomes" id="UP001228049"/>
    </source>
</evidence>